<dbReference type="SMART" id="SM01287">
    <property type="entry name" value="Rtt106"/>
    <property type="match status" value="1"/>
</dbReference>
<dbReference type="InterPro" id="IPR024954">
    <property type="entry name" value="SSRP1_DD"/>
</dbReference>
<comment type="similarity">
    <text evidence="1 9">Belongs to the SSRP1 family.</text>
</comment>
<dbReference type="AlphaFoldDB" id="A0A9N8VYY5"/>
<dbReference type="InterPro" id="IPR038167">
    <property type="entry name" value="SSRP1_sf"/>
</dbReference>
<dbReference type="Gene3D" id="2.30.29.220">
    <property type="entry name" value="Structure-specific recognition protein (SSRP1)"/>
    <property type="match status" value="1"/>
</dbReference>
<comment type="function">
    <text evidence="9">Component of the FACT complex, a general chromatin factor that acts to reorganize nucleosomes. The FACT complex is involved in multiple processes that require DNA as a template such as mRNA elongation, DNA replication and DNA repair. During transcription elongation the FACT complex acts as a histone chaperone that both destabilizes and restores nucleosomal structure. It facilitates the passage of RNA polymerase II and transcription by promoting the dissociation of one histone H2A-H2B dimer from the nucleosome, then subsequently promotes the reestablishment of the nucleosome following the passage of RNA polymerase II.</text>
</comment>
<dbReference type="Gene3D" id="2.30.29.30">
    <property type="entry name" value="Pleckstrin-homology domain (PH domain)/Phosphotyrosine-binding domain (PTB)"/>
    <property type="match status" value="2"/>
</dbReference>
<gene>
    <name evidence="12" type="ORF">POCULU_LOCUS766</name>
</gene>
<proteinExistence type="inferred from homology"/>
<keyword evidence="7 9" id="KW-0234">DNA repair</keyword>
<dbReference type="GO" id="GO:0031491">
    <property type="term" value="F:nucleosome binding"/>
    <property type="evidence" value="ECO:0007669"/>
    <property type="project" value="TreeGrafter"/>
</dbReference>
<dbReference type="GO" id="GO:0042393">
    <property type="term" value="F:histone binding"/>
    <property type="evidence" value="ECO:0007669"/>
    <property type="project" value="TreeGrafter"/>
</dbReference>
<dbReference type="InterPro" id="IPR000969">
    <property type="entry name" value="SSRP1/POB3"/>
</dbReference>
<dbReference type="GO" id="GO:0035101">
    <property type="term" value="C:FACT complex"/>
    <property type="evidence" value="ECO:0007669"/>
    <property type="project" value="TreeGrafter"/>
</dbReference>
<dbReference type="Proteomes" id="UP000789572">
    <property type="component" value="Unassembled WGS sequence"/>
</dbReference>
<protein>
    <recommendedName>
        <fullName evidence="9">FACT complex subunit POB3</fullName>
    </recommendedName>
</protein>
<evidence type="ECO:0000313" key="12">
    <source>
        <dbReference type="EMBL" id="CAG8465280.1"/>
    </source>
</evidence>
<dbReference type="Gene3D" id="2.30.29.150">
    <property type="match status" value="1"/>
</dbReference>
<evidence type="ECO:0000256" key="3">
    <source>
        <dbReference type="ARBA" id="ARBA00022705"/>
    </source>
</evidence>
<dbReference type="EMBL" id="CAJVPJ010000045">
    <property type="protein sequence ID" value="CAG8465280.1"/>
    <property type="molecule type" value="Genomic_DNA"/>
</dbReference>
<evidence type="ECO:0000256" key="4">
    <source>
        <dbReference type="ARBA" id="ARBA00022763"/>
    </source>
</evidence>
<keyword evidence="13" id="KW-1185">Reference proteome</keyword>
<feature type="region of interest" description="Disordered" evidence="10">
    <location>
        <begin position="186"/>
        <end position="207"/>
    </location>
</feature>
<dbReference type="GO" id="GO:0006281">
    <property type="term" value="P:DNA repair"/>
    <property type="evidence" value="ECO:0007669"/>
    <property type="project" value="UniProtKB-KW"/>
</dbReference>
<reference evidence="12" key="1">
    <citation type="submission" date="2021-06" db="EMBL/GenBank/DDBJ databases">
        <authorList>
            <person name="Kallberg Y."/>
            <person name="Tangrot J."/>
            <person name="Rosling A."/>
        </authorList>
    </citation>
    <scope>NUCLEOTIDE SEQUENCE</scope>
    <source>
        <strain evidence="12">IA702</strain>
    </source>
</reference>
<feature type="region of interest" description="Disordered" evidence="10">
    <location>
        <begin position="481"/>
        <end position="544"/>
    </location>
</feature>
<keyword evidence="2 9" id="KW-0158">Chromosome</keyword>
<dbReference type="Pfam" id="PF21103">
    <property type="entry name" value="PH1_SSRP1-like"/>
    <property type="match status" value="1"/>
</dbReference>
<comment type="caution">
    <text evidence="12">The sequence shown here is derived from an EMBL/GenBank/DDBJ whole genome shotgun (WGS) entry which is preliminary data.</text>
</comment>
<keyword evidence="6 9" id="KW-0804">Transcription</keyword>
<dbReference type="SUPFAM" id="SSF50729">
    <property type="entry name" value="PH domain-like"/>
    <property type="match status" value="1"/>
</dbReference>
<feature type="compositionally biased region" description="Acidic residues" evidence="10">
    <location>
        <begin position="506"/>
        <end position="532"/>
    </location>
</feature>
<sequence length="544" mass="62046">MGETTSVQMQNIYFGLGNEPGVLKFAPTGLGWKTPETDRVVTASSEEFRKIQWLRVARNYQLRIQLKNGNVMKFDGFIKDDYDTLKDLIRANYKLNLEIKELSVKGWNWGKTEFQGSQLLFNVGNKTMFELPLNQVANTSLANKNEVGIEFMQPEQMDEDAQRKIKRQTTHELVEMRFFIPGTTLVKSGEDGETSQGDKENEAEEMEERSAAAIFHDTVKELADLGQVSGDGIVLFSSVLLLTPRGRYDIEMFSSFLRLRGKTYDYKIQYSSIIKLFLLPKLDEIHTMFVIGLDPPIRQGQTRYPFLVMQFVKDEETDVVLNIDEEVLATQYDGKLEPKYEAPTYEVVSTLFKVLSQRKVTVPNKYRSHHSASAVKCSMKANEGYLYPLEKCFLFIPKPTTFIPNVDIDNVTFSRVSGNLSTSRTFDLRFNMKSGVDYQFSSINREEYNNLESFIQSKGIKTSNEMNDDGTISYDQLDAELGEDDDDTELPPRRSIRPGDGYKDDMDIDEDSVDEDFQAGDTESDVEEEFDENYVGGATSSEDD</sequence>
<dbReference type="Pfam" id="PF08512">
    <property type="entry name" value="Rttp106-like_middle"/>
    <property type="match status" value="1"/>
</dbReference>
<dbReference type="GO" id="GO:0006260">
    <property type="term" value="P:DNA replication"/>
    <property type="evidence" value="ECO:0007669"/>
    <property type="project" value="UniProtKB-KW"/>
</dbReference>
<organism evidence="12 13">
    <name type="scientific">Paraglomus occultum</name>
    <dbReference type="NCBI Taxonomy" id="144539"/>
    <lineage>
        <taxon>Eukaryota</taxon>
        <taxon>Fungi</taxon>
        <taxon>Fungi incertae sedis</taxon>
        <taxon>Mucoromycota</taxon>
        <taxon>Glomeromycotina</taxon>
        <taxon>Glomeromycetes</taxon>
        <taxon>Paraglomerales</taxon>
        <taxon>Paraglomeraceae</taxon>
        <taxon>Paraglomus</taxon>
    </lineage>
</organism>
<evidence type="ECO:0000259" key="11">
    <source>
        <dbReference type="SMART" id="SM01287"/>
    </source>
</evidence>
<accession>A0A9N8VYY5</accession>
<evidence type="ECO:0000256" key="6">
    <source>
        <dbReference type="ARBA" id="ARBA00023163"/>
    </source>
</evidence>
<dbReference type="Pfam" id="PF03531">
    <property type="entry name" value="SSrecog"/>
    <property type="match status" value="1"/>
</dbReference>
<dbReference type="Pfam" id="PF17292">
    <property type="entry name" value="POB3_N"/>
    <property type="match status" value="1"/>
</dbReference>
<evidence type="ECO:0000256" key="7">
    <source>
        <dbReference type="ARBA" id="ARBA00023204"/>
    </source>
</evidence>
<comment type="subcellular location">
    <subcellularLocation>
        <location evidence="9">Nucleus</location>
    </subcellularLocation>
    <subcellularLocation>
        <location evidence="9">Chromosome</location>
    </subcellularLocation>
</comment>
<evidence type="ECO:0000256" key="2">
    <source>
        <dbReference type="ARBA" id="ARBA00022454"/>
    </source>
</evidence>
<evidence type="ECO:0000313" key="13">
    <source>
        <dbReference type="Proteomes" id="UP000789572"/>
    </source>
</evidence>
<dbReference type="FunFam" id="2.30.29.150:FF:000001">
    <property type="entry name" value="Fact complex subunit ssrp1"/>
    <property type="match status" value="1"/>
</dbReference>
<dbReference type="InterPro" id="IPR013719">
    <property type="entry name" value="RTT106/SPT16-like_middle_dom"/>
</dbReference>
<evidence type="ECO:0000256" key="1">
    <source>
        <dbReference type="ARBA" id="ARBA00010060"/>
    </source>
</evidence>
<dbReference type="InterPro" id="IPR048993">
    <property type="entry name" value="SSRP1-like_PH1"/>
</dbReference>
<evidence type="ECO:0000256" key="10">
    <source>
        <dbReference type="SAM" id="MobiDB-lite"/>
    </source>
</evidence>
<keyword evidence="8 9" id="KW-0539">Nucleus</keyword>
<dbReference type="GO" id="GO:0003677">
    <property type="term" value="F:DNA binding"/>
    <property type="evidence" value="ECO:0007669"/>
    <property type="project" value="InterPro"/>
</dbReference>
<feature type="domain" description="Histone chaperone RTT106/FACT complex subunit SPT16-like middle" evidence="11">
    <location>
        <begin position="372"/>
        <end position="465"/>
    </location>
</feature>
<dbReference type="InterPro" id="IPR011993">
    <property type="entry name" value="PH-like_dom_sf"/>
</dbReference>
<evidence type="ECO:0000256" key="9">
    <source>
        <dbReference type="RuleBase" id="RU364013"/>
    </source>
</evidence>
<dbReference type="OrthoDB" id="498543at2759"/>
<dbReference type="PRINTS" id="PR00887">
    <property type="entry name" value="SSRCOGNITION"/>
</dbReference>
<evidence type="ECO:0000256" key="8">
    <source>
        <dbReference type="ARBA" id="ARBA00023242"/>
    </source>
</evidence>
<evidence type="ECO:0000256" key="5">
    <source>
        <dbReference type="ARBA" id="ARBA00023015"/>
    </source>
</evidence>
<dbReference type="PANTHER" id="PTHR45849">
    <property type="entry name" value="FACT COMPLEX SUBUNIT SSRP1"/>
    <property type="match status" value="1"/>
</dbReference>
<name>A0A9N8VYY5_9GLOM</name>
<dbReference type="InterPro" id="IPR050454">
    <property type="entry name" value="RTT106/SSRP1_HistChap/FACT"/>
</dbReference>
<keyword evidence="5 9" id="KW-0805">Transcription regulation</keyword>
<dbReference type="CDD" id="cd13231">
    <property type="entry name" value="PH2_SSRP1-like"/>
    <property type="match status" value="1"/>
</dbReference>
<keyword evidence="3 9" id="KW-0235">DNA replication</keyword>
<dbReference type="PANTHER" id="PTHR45849:SF1">
    <property type="entry name" value="FACT COMPLEX SUBUNIT SSRP1"/>
    <property type="match status" value="1"/>
</dbReference>
<keyword evidence="4 9" id="KW-0227">DNA damage</keyword>
<dbReference type="CDD" id="cd13230">
    <property type="entry name" value="PH1_SSRP1-like"/>
    <property type="match status" value="1"/>
</dbReference>
<dbReference type="InterPro" id="IPR035417">
    <property type="entry name" value="SSRP1/POB3_N"/>
</dbReference>